<dbReference type="AlphaFoldDB" id="A0A1G7SZ72"/>
<comment type="subcellular location">
    <subcellularLocation>
        <location evidence="1 12 13">Cytoplasm</location>
    </subcellularLocation>
</comment>
<dbReference type="SUPFAM" id="SSF52540">
    <property type="entry name" value="P-loop containing nucleoside triphosphate hydrolases"/>
    <property type="match status" value="1"/>
</dbReference>
<dbReference type="CDD" id="cd03242">
    <property type="entry name" value="ABC_RecF"/>
    <property type="match status" value="1"/>
</dbReference>
<keyword evidence="5 12" id="KW-0235">DNA replication</keyword>
<sequence>MKIEHLNLTNFRNYKELSIDFHDGLTILTGENAQGKTNILEAIFLLSLAKSHRTNHDQEMITWNEDYAKVVGQITTKNSHFPLEIILNSKGKIAKYNYIDQKRLSQFIGKLNVILFSPEDMQIVKGSPSLRRKFLDTELGQTHPIYLQNLLEYHRILKQRNSYLKQAREKNSHDPVYLEILTDQLVEAGSRVINYRIEFVKNLEKIAQPLHYELSNERDLLSMVYKSSTSKVDYEKKDLIEDQLEELFKSSTQREIDQGITLYGPHRDDLIFYINDNLAQQFASQGQQRTIILSLKLAELDLVYAIDQDYPVLLLDDVLSELDDRRQFILMSKIEGKVQTILTTASVENIHIQELKNSSIIQVKKGKVL</sequence>
<dbReference type="EMBL" id="FNCK01000004">
    <property type="protein sequence ID" value="SDG27620.1"/>
    <property type="molecule type" value="Genomic_DNA"/>
</dbReference>
<evidence type="ECO:0000256" key="11">
    <source>
        <dbReference type="ARBA" id="ARBA00023236"/>
    </source>
</evidence>
<organism evidence="15 16">
    <name type="scientific">Facklamia miroungae</name>
    <dbReference type="NCBI Taxonomy" id="120956"/>
    <lineage>
        <taxon>Bacteria</taxon>
        <taxon>Bacillati</taxon>
        <taxon>Bacillota</taxon>
        <taxon>Bacilli</taxon>
        <taxon>Lactobacillales</taxon>
        <taxon>Aerococcaceae</taxon>
        <taxon>Facklamia</taxon>
    </lineage>
</organism>
<keyword evidence="11 12" id="KW-0742">SOS response</keyword>
<evidence type="ECO:0000256" key="3">
    <source>
        <dbReference type="ARBA" id="ARBA00020170"/>
    </source>
</evidence>
<dbReference type="Pfam" id="PF02463">
    <property type="entry name" value="SMC_N"/>
    <property type="match status" value="1"/>
</dbReference>
<evidence type="ECO:0000256" key="8">
    <source>
        <dbReference type="ARBA" id="ARBA00022840"/>
    </source>
</evidence>
<name>A0A1G7SZ72_9LACT</name>
<evidence type="ECO:0000256" key="4">
    <source>
        <dbReference type="ARBA" id="ARBA00022490"/>
    </source>
</evidence>
<dbReference type="GO" id="GO:0005524">
    <property type="term" value="F:ATP binding"/>
    <property type="evidence" value="ECO:0007669"/>
    <property type="project" value="UniProtKB-UniRule"/>
</dbReference>
<dbReference type="InterPro" id="IPR018078">
    <property type="entry name" value="DNA-binding_RecF_CS"/>
</dbReference>
<dbReference type="GO" id="GO:0009432">
    <property type="term" value="P:SOS response"/>
    <property type="evidence" value="ECO:0007669"/>
    <property type="project" value="UniProtKB-UniRule"/>
</dbReference>
<dbReference type="PROSITE" id="PS00618">
    <property type="entry name" value="RECF_2"/>
    <property type="match status" value="1"/>
</dbReference>
<feature type="binding site" evidence="12">
    <location>
        <begin position="30"/>
        <end position="37"/>
    </location>
    <ligand>
        <name>ATP</name>
        <dbReference type="ChEBI" id="CHEBI:30616"/>
    </ligand>
</feature>
<dbReference type="GO" id="GO:0000731">
    <property type="term" value="P:DNA synthesis involved in DNA repair"/>
    <property type="evidence" value="ECO:0007669"/>
    <property type="project" value="TreeGrafter"/>
</dbReference>
<dbReference type="InterPro" id="IPR042174">
    <property type="entry name" value="RecF_2"/>
</dbReference>
<accession>A0A1G7SZ72</accession>
<keyword evidence="10 12" id="KW-0234">DNA repair</keyword>
<keyword evidence="9 12" id="KW-0238">DNA-binding</keyword>
<evidence type="ECO:0000256" key="10">
    <source>
        <dbReference type="ARBA" id="ARBA00023204"/>
    </source>
</evidence>
<dbReference type="InterPro" id="IPR027417">
    <property type="entry name" value="P-loop_NTPase"/>
</dbReference>
<keyword evidence="4 12" id="KW-0963">Cytoplasm</keyword>
<evidence type="ECO:0000256" key="6">
    <source>
        <dbReference type="ARBA" id="ARBA00022741"/>
    </source>
</evidence>
<dbReference type="STRING" id="120956.SAMN05421791_104198"/>
<dbReference type="GO" id="GO:0006260">
    <property type="term" value="P:DNA replication"/>
    <property type="evidence" value="ECO:0007669"/>
    <property type="project" value="UniProtKB-UniRule"/>
</dbReference>
<comment type="function">
    <text evidence="12 13">The RecF protein is involved in DNA metabolism; it is required for DNA replication and normal SOS inducibility. RecF binds preferentially to single-stranded, linear DNA. It also seems to bind ATP.</text>
</comment>
<evidence type="ECO:0000256" key="7">
    <source>
        <dbReference type="ARBA" id="ARBA00022763"/>
    </source>
</evidence>
<evidence type="ECO:0000259" key="14">
    <source>
        <dbReference type="Pfam" id="PF02463"/>
    </source>
</evidence>
<dbReference type="Gene3D" id="1.20.1050.90">
    <property type="entry name" value="RecF/RecN/SMC, N-terminal domain"/>
    <property type="match status" value="1"/>
</dbReference>
<gene>
    <name evidence="12" type="primary">recF</name>
    <name evidence="15" type="ORF">SAMN05421791_104198</name>
</gene>
<dbReference type="GO" id="GO:0003697">
    <property type="term" value="F:single-stranded DNA binding"/>
    <property type="evidence" value="ECO:0007669"/>
    <property type="project" value="UniProtKB-UniRule"/>
</dbReference>
<comment type="similarity">
    <text evidence="2 12 13">Belongs to the RecF family.</text>
</comment>
<dbReference type="GO" id="GO:0006302">
    <property type="term" value="P:double-strand break repair"/>
    <property type="evidence" value="ECO:0007669"/>
    <property type="project" value="TreeGrafter"/>
</dbReference>
<dbReference type="NCBIfam" id="TIGR00611">
    <property type="entry name" value="recf"/>
    <property type="match status" value="1"/>
</dbReference>
<dbReference type="PROSITE" id="PS00617">
    <property type="entry name" value="RECF_1"/>
    <property type="match status" value="1"/>
</dbReference>
<evidence type="ECO:0000313" key="15">
    <source>
        <dbReference type="EMBL" id="SDG27620.1"/>
    </source>
</evidence>
<dbReference type="Gene3D" id="3.40.50.300">
    <property type="entry name" value="P-loop containing nucleotide triphosphate hydrolases"/>
    <property type="match status" value="1"/>
</dbReference>
<reference evidence="15 16" key="1">
    <citation type="submission" date="2016-10" db="EMBL/GenBank/DDBJ databases">
        <authorList>
            <person name="de Groot N.N."/>
        </authorList>
    </citation>
    <scope>NUCLEOTIDE SEQUENCE [LARGE SCALE GENOMIC DNA]</scope>
    <source>
        <strain evidence="15 16">ATCC BAA-466</strain>
    </source>
</reference>
<evidence type="ECO:0000256" key="9">
    <source>
        <dbReference type="ARBA" id="ARBA00023125"/>
    </source>
</evidence>
<proteinExistence type="inferred from homology"/>
<evidence type="ECO:0000256" key="1">
    <source>
        <dbReference type="ARBA" id="ARBA00004496"/>
    </source>
</evidence>
<dbReference type="Proteomes" id="UP000199708">
    <property type="component" value="Unassembled WGS sequence"/>
</dbReference>
<dbReference type="RefSeq" id="WP_090289866.1">
    <property type="nucleotide sequence ID" value="NZ_FNCK01000004.1"/>
</dbReference>
<keyword evidence="6 12" id="KW-0547">Nucleotide-binding</keyword>
<dbReference type="PANTHER" id="PTHR32182">
    <property type="entry name" value="DNA REPLICATION AND REPAIR PROTEIN RECF"/>
    <property type="match status" value="1"/>
</dbReference>
<evidence type="ECO:0000256" key="13">
    <source>
        <dbReference type="RuleBase" id="RU000578"/>
    </source>
</evidence>
<evidence type="ECO:0000256" key="5">
    <source>
        <dbReference type="ARBA" id="ARBA00022705"/>
    </source>
</evidence>
<dbReference type="InterPro" id="IPR003395">
    <property type="entry name" value="RecF/RecN/SMC_N"/>
</dbReference>
<keyword evidence="7 12" id="KW-0227">DNA damage</keyword>
<dbReference type="InterPro" id="IPR001238">
    <property type="entry name" value="DNA-binding_RecF"/>
</dbReference>
<feature type="domain" description="RecF/RecN/SMC N-terminal" evidence="14">
    <location>
        <begin position="3"/>
        <end position="351"/>
    </location>
</feature>
<dbReference type="OrthoDB" id="9803889at2"/>
<protein>
    <recommendedName>
        <fullName evidence="3 12">DNA replication and repair protein RecF</fullName>
    </recommendedName>
</protein>
<evidence type="ECO:0000256" key="2">
    <source>
        <dbReference type="ARBA" id="ARBA00008016"/>
    </source>
</evidence>
<dbReference type="GO" id="GO:0005737">
    <property type="term" value="C:cytoplasm"/>
    <property type="evidence" value="ECO:0007669"/>
    <property type="project" value="UniProtKB-SubCell"/>
</dbReference>
<keyword evidence="16" id="KW-1185">Reference proteome</keyword>
<keyword evidence="8 12" id="KW-0067">ATP-binding</keyword>
<dbReference type="HAMAP" id="MF_00365">
    <property type="entry name" value="RecF"/>
    <property type="match status" value="1"/>
</dbReference>
<evidence type="ECO:0000256" key="12">
    <source>
        <dbReference type="HAMAP-Rule" id="MF_00365"/>
    </source>
</evidence>
<evidence type="ECO:0000313" key="16">
    <source>
        <dbReference type="Proteomes" id="UP000199708"/>
    </source>
</evidence>
<dbReference type="PANTHER" id="PTHR32182:SF0">
    <property type="entry name" value="DNA REPLICATION AND REPAIR PROTEIN RECF"/>
    <property type="match status" value="1"/>
</dbReference>